<dbReference type="InterPro" id="IPR001466">
    <property type="entry name" value="Beta-lactam-related"/>
</dbReference>
<dbReference type="PANTHER" id="PTHR43283:SF3">
    <property type="entry name" value="BETA-LACTAMASE FAMILY PROTEIN (AFU_ORTHOLOGUE AFUA_5G07500)"/>
    <property type="match status" value="1"/>
</dbReference>
<feature type="domain" description="Beta-lactamase-related" evidence="1">
    <location>
        <begin position="9"/>
        <end position="372"/>
    </location>
</feature>
<dbReference type="RefSeq" id="WP_025487685.1">
    <property type="nucleotide sequence ID" value="NZ_CALBAU010000052.1"/>
</dbReference>
<organism evidence="2 3">
    <name type="scientific">Eisenbergiella massiliensis</name>
    <dbReference type="NCBI Taxonomy" id="1720294"/>
    <lineage>
        <taxon>Bacteria</taxon>
        <taxon>Bacillati</taxon>
        <taxon>Bacillota</taxon>
        <taxon>Clostridia</taxon>
        <taxon>Lachnospirales</taxon>
        <taxon>Lachnospiraceae</taxon>
        <taxon>Eisenbergiella</taxon>
    </lineage>
</organism>
<dbReference type="AlphaFoldDB" id="A0A3E3I4I6"/>
<dbReference type="OrthoDB" id="9797709at2"/>
<reference evidence="2 3" key="1">
    <citation type="submission" date="2018-08" db="EMBL/GenBank/DDBJ databases">
        <title>A genome reference for cultivated species of the human gut microbiota.</title>
        <authorList>
            <person name="Zou Y."/>
            <person name="Xue W."/>
            <person name="Luo G."/>
        </authorList>
    </citation>
    <scope>NUCLEOTIDE SEQUENCE [LARGE SCALE GENOMIC DNA]</scope>
    <source>
        <strain evidence="2 3">AF26-4BH</strain>
    </source>
</reference>
<dbReference type="SUPFAM" id="SSF56601">
    <property type="entry name" value="beta-lactamase/transpeptidase-like"/>
    <property type="match status" value="1"/>
</dbReference>
<evidence type="ECO:0000313" key="2">
    <source>
        <dbReference type="EMBL" id="RGE60180.1"/>
    </source>
</evidence>
<dbReference type="Proteomes" id="UP000261166">
    <property type="component" value="Unassembled WGS sequence"/>
</dbReference>
<comment type="caution">
    <text evidence="2">The sequence shown here is derived from an EMBL/GenBank/DDBJ whole genome shotgun (WGS) entry which is preliminary data.</text>
</comment>
<dbReference type="PANTHER" id="PTHR43283">
    <property type="entry name" value="BETA-LACTAMASE-RELATED"/>
    <property type="match status" value="1"/>
</dbReference>
<dbReference type="Gene3D" id="3.40.710.10">
    <property type="entry name" value="DD-peptidase/beta-lactamase superfamily"/>
    <property type="match status" value="1"/>
</dbReference>
<gene>
    <name evidence="2" type="ORF">DWY69_30055</name>
</gene>
<protein>
    <submittedName>
        <fullName evidence="2">Serine hydrolase</fullName>
    </submittedName>
</protein>
<dbReference type="EMBL" id="QVLU01000056">
    <property type="protein sequence ID" value="RGE60180.1"/>
    <property type="molecule type" value="Genomic_DNA"/>
</dbReference>
<dbReference type="InterPro" id="IPR012338">
    <property type="entry name" value="Beta-lactam/transpept-like"/>
</dbReference>
<dbReference type="InterPro" id="IPR050789">
    <property type="entry name" value="Diverse_Enzym_Activities"/>
</dbReference>
<evidence type="ECO:0000259" key="1">
    <source>
        <dbReference type="Pfam" id="PF00144"/>
    </source>
</evidence>
<sequence>MADFKELSRLLEEILEQGPAGCGCAVARNGEILFEEYHGVKDLESGEPITADSVYRQYSTTKVAVCTGAMMLLERGKFLLNDPIYEYFPEWKDTMVAQPEEDGSYRVRPAKRPILIRDCFSMAMGIGYGGTDYTHQAAEKVRAQLRANVGEYTLQQEIKAMAEVPVAFDPGTHWLYGFGHELVAGLIEVVSGKGVGQFLKEELFEPLDMKNTGYHYFGDIRERMVTTYLLKEDGSREASPYFQRDELFEPEAKYEGGGAGLFSTVRDYLALTQMLACGGEYQGRKIMGRKTIDLMRCNQLNEQQLKEFRNPYLEGYGYGCGVRTLMDPSAGVNSSVGEFGWTGMLGSYVSIDPAEKLSLVYMHNLFPNREAYIHPRIRNIVYGVL</sequence>
<name>A0A3E3I4I6_9FIRM</name>
<accession>A0A3E3I4I6</accession>
<evidence type="ECO:0000313" key="3">
    <source>
        <dbReference type="Proteomes" id="UP000261166"/>
    </source>
</evidence>
<proteinExistence type="predicted"/>
<keyword evidence="2" id="KW-0378">Hydrolase</keyword>
<dbReference type="Pfam" id="PF00144">
    <property type="entry name" value="Beta-lactamase"/>
    <property type="match status" value="1"/>
</dbReference>
<dbReference type="GO" id="GO:0016787">
    <property type="term" value="F:hydrolase activity"/>
    <property type="evidence" value="ECO:0007669"/>
    <property type="project" value="UniProtKB-KW"/>
</dbReference>